<dbReference type="Pfam" id="PF11306">
    <property type="entry name" value="DUF3108"/>
    <property type="match status" value="1"/>
</dbReference>
<dbReference type="RefSeq" id="WP_346760953.1">
    <property type="nucleotide sequence ID" value="NZ_JAUJEB010000007.1"/>
</dbReference>
<gene>
    <name evidence="1" type="ORF">QQ020_26290</name>
</gene>
<dbReference type="Proteomes" id="UP001172083">
    <property type="component" value="Unassembled WGS sequence"/>
</dbReference>
<evidence type="ECO:0000313" key="1">
    <source>
        <dbReference type="EMBL" id="MDN5215614.1"/>
    </source>
</evidence>
<name>A0ABT8LCZ0_9BACT</name>
<protein>
    <submittedName>
        <fullName evidence="1">DUF3108 domain-containing protein</fullName>
    </submittedName>
</protein>
<organism evidence="1 2">
    <name type="scientific">Agaribacillus aureus</name>
    <dbReference type="NCBI Taxonomy" id="3051825"/>
    <lineage>
        <taxon>Bacteria</taxon>
        <taxon>Pseudomonadati</taxon>
        <taxon>Bacteroidota</taxon>
        <taxon>Cytophagia</taxon>
        <taxon>Cytophagales</taxon>
        <taxon>Splendidivirgaceae</taxon>
        <taxon>Agaribacillus</taxon>
    </lineage>
</organism>
<evidence type="ECO:0000313" key="2">
    <source>
        <dbReference type="Proteomes" id="UP001172083"/>
    </source>
</evidence>
<comment type="caution">
    <text evidence="1">The sequence shown here is derived from an EMBL/GenBank/DDBJ whole genome shotgun (WGS) entry which is preliminary data.</text>
</comment>
<accession>A0ABT8LCZ0</accession>
<sequence>MRLLLVRSVYLNTMLSCCRIFIFLFFVDIHLARGQCAEVNQAYKAGEIIEYNVAYNWGFIWVNAGEAIFKVEEKKIGGQPVFHFHAYGTSLKKWDWIYRVRDTYESFLDMEYLRPVRFKRNTSEGKYKANNAYEFDYEKGKVYTATQNSDKPLSKDTIRLQRCTFDVLSMIYQARNIDYRQYKKDDKIPISLIIDGEIYNLYIRYLGEELLKTRDKKKYKCIKFKPMLVEGTMFSAGENMTVWVTNDQNRIPLLIEAKVLVGSVKAYLSNTHGLKNTMKSLVK</sequence>
<reference evidence="1" key="1">
    <citation type="submission" date="2023-06" db="EMBL/GenBank/DDBJ databases">
        <title>Genomic of Agaribacillus aureum.</title>
        <authorList>
            <person name="Wang G."/>
        </authorList>
    </citation>
    <scope>NUCLEOTIDE SEQUENCE</scope>
    <source>
        <strain evidence="1">BMA12</strain>
    </source>
</reference>
<dbReference type="InterPro" id="IPR021457">
    <property type="entry name" value="DUF3108"/>
</dbReference>
<proteinExistence type="predicted"/>
<keyword evidence="2" id="KW-1185">Reference proteome</keyword>
<dbReference type="EMBL" id="JAUJEB010000007">
    <property type="protein sequence ID" value="MDN5215614.1"/>
    <property type="molecule type" value="Genomic_DNA"/>
</dbReference>